<dbReference type="Gene3D" id="3.40.50.150">
    <property type="entry name" value="Vaccinia Virus protein VP39"/>
    <property type="match status" value="1"/>
</dbReference>
<keyword evidence="4" id="KW-0808">Transferase</keyword>
<dbReference type="AlphaFoldDB" id="A0A1B1U5D9"/>
<dbReference type="OrthoDB" id="5366216at2"/>
<dbReference type="RefSeq" id="WP_066339732.1">
    <property type="nucleotide sequence ID" value="NZ_CP016503.1"/>
</dbReference>
<dbReference type="GO" id="GO:0008170">
    <property type="term" value="F:N-methyltransferase activity"/>
    <property type="evidence" value="ECO:0007669"/>
    <property type="project" value="InterPro"/>
</dbReference>
<keyword evidence="6" id="KW-0680">Restriction system</keyword>
<proteinExistence type="inferred from homology"/>
<dbReference type="InterPro" id="IPR003356">
    <property type="entry name" value="DNA_methylase_A-5"/>
</dbReference>
<dbReference type="SUPFAM" id="SSF53335">
    <property type="entry name" value="S-adenosyl-L-methionine-dependent methyltransferases"/>
    <property type="match status" value="1"/>
</dbReference>
<name>A0A1B1U5D9_9HELI</name>
<feature type="domain" description="DNA methylase adenine-specific" evidence="9">
    <location>
        <begin position="107"/>
        <end position="344"/>
    </location>
</feature>
<dbReference type="EC" id="2.1.1.72" evidence="2"/>
<comment type="catalytic activity">
    <reaction evidence="8">
        <text>a 2'-deoxyadenosine in DNA + S-adenosyl-L-methionine = an N(6)-methyl-2'-deoxyadenosine in DNA + S-adenosyl-L-homocysteine + H(+)</text>
        <dbReference type="Rhea" id="RHEA:15197"/>
        <dbReference type="Rhea" id="RHEA-COMP:12418"/>
        <dbReference type="Rhea" id="RHEA-COMP:12419"/>
        <dbReference type="ChEBI" id="CHEBI:15378"/>
        <dbReference type="ChEBI" id="CHEBI:57856"/>
        <dbReference type="ChEBI" id="CHEBI:59789"/>
        <dbReference type="ChEBI" id="CHEBI:90615"/>
        <dbReference type="ChEBI" id="CHEBI:90616"/>
        <dbReference type="EC" id="2.1.1.72"/>
    </reaction>
</comment>
<keyword evidence="5" id="KW-0949">S-adenosyl-L-methionine</keyword>
<dbReference type="Proteomes" id="UP000092884">
    <property type="component" value="Chromosome"/>
</dbReference>
<evidence type="ECO:0000259" key="9">
    <source>
        <dbReference type="Pfam" id="PF02384"/>
    </source>
</evidence>
<dbReference type="InterPro" id="IPR029063">
    <property type="entry name" value="SAM-dependent_MTases_sf"/>
</dbReference>
<dbReference type="InterPro" id="IPR044946">
    <property type="entry name" value="Restrct_endonuc_typeI_TRD_sf"/>
</dbReference>
<dbReference type="SUPFAM" id="SSF116734">
    <property type="entry name" value="DNA methylase specificity domain"/>
    <property type="match status" value="1"/>
</dbReference>
<organism evidence="10 11">
    <name type="scientific">Helicobacter enhydrae</name>
    <dbReference type="NCBI Taxonomy" id="222136"/>
    <lineage>
        <taxon>Bacteria</taxon>
        <taxon>Pseudomonadati</taxon>
        <taxon>Campylobacterota</taxon>
        <taxon>Epsilonproteobacteria</taxon>
        <taxon>Campylobacterales</taxon>
        <taxon>Helicobacteraceae</taxon>
        <taxon>Helicobacter</taxon>
    </lineage>
</organism>
<keyword evidence="3" id="KW-0489">Methyltransferase</keyword>
<dbReference type="GO" id="GO:0009307">
    <property type="term" value="P:DNA restriction-modification system"/>
    <property type="evidence" value="ECO:0007669"/>
    <property type="project" value="UniProtKB-KW"/>
</dbReference>
<protein>
    <recommendedName>
        <fullName evidence="2">site-specific DNA-methyltransferase (adenine-specific)</fullName>
        <ecNumber evidence="2">2.1.1.72</ecNumber>
    </recommendedName>
</protein>
<gene>
    <name evidence="10" type="ORF">BBW65_03455</name>
</gene>
<evidence type="ECO:0000256" key="2">
    <source>
        <dbReference type="ARBA" id="ARBA00011900"/>
    </source>
</evidence>
<dbReference type="PANTHER" id="PTHR42933:SF1">
    <property type="entry name" value="SITE-SPECIFIC DNA-METHYLTRANSFERASE (ADENINE-SPECIFIC)"/>
    <property type="match status" value="1"/>
</dbReference>
<reference evidence="11" key="1">
    <citation type="submission" date="2016-07" db="EMBL/GenBank/DDBJ databases">
        <authorList>
            <person name="Florea S."/>
            <person name="Webb J.S."/>
            <person name="Jaromczyk J."/>
            <person name="Schardl C.L."/>
        </authorList>
    </citation>
    <scope>NUCLEOTIDE SEQUENCE [LARGE SCALE GENOMIC DNA]</scope>
    <source>
        <strain evidence="11">MIT 01-6242</strain>
    </source>
</reference>
<dbReference type="Pfam" id="PF02384">
    <property type="entry name" value="N6_Mtase"/>
    <property type="match status" value="1"/>
</dbReference>
<sequence>MKKLLDCFDYIKRYEVHITHSLFILIECFLLKKHNQIKPLLELARKRKKIHAPFSQALAEIFPDFIPPNLNLNLPKILKVVDETPISLLSDFLDHITQKQTNHQLYFHSTPLELSTLLIALLEIQEGESIYNPCFGIGSLFLKLPQTSPIYGEELDEQSSKIAKILCQLSGHSEVHLHCNDILQDSSFRTQEGFEQFDKIICNPPLNTHIGTQYIRDDARFGGIFSKLYPELIFLSHSLVHLKRKGVFLLRTSIFKNQSLEQKLKTALQNKIECIIELPKNLFPFQTHDFCILILTHNAQEIFHIDASSFYLKSGRYNKLTHLDTILSLYQSKSTSPHSKKLKDLDSLFATTPTHSPSLQLHQIASISRGQRVYGGKKDSKIEFFEIGVNDFAPLGFTEHSSHRRQQGDVQKIQQYALKPYDILITLRSNTPKLTILPPTLPHTYIANVGIIVLSATDSLHAQALFMYLLSHQAQNTLQEITDLPSIANLPIPQDFLRYASKFGEFLTLAQEQKDFEQKLQEFKTSLQ</sequence>
<dbReference type="InterPro" id="IPR051537">
    <property type="entry name" value="DNA_Adenine_Mtase"/>
</dbReference>
<evidence type="ECO:0000256" key="4">
    <source>
        <dbReference type="ARBA" id="ARBA00022679"/>
    </source>
</evidence>
<dbReference type="Gene3D" id="3.90.220.20">
    <property type="entry name" value="DNA methylase specificity domains"/>
    <property type="match status" value="1"/>
</dbReference>
<evidence type="ECO:0000256" key="6">
    <source>
        <dbReference type="ARBA" id="ARBA00022747"/>
    </source>
</evidence>
<dbReference type="KEGG" id="het:BBW65_03455"/>
<evidence type="ECO:0000256" key="3">
    <source>
        <dbReference type="ARBA" id="ARBA00022603"/>
    </source>
</evidence>
<keyword evidence="7" id="KW-0238">DNA-binding</keyword>
<evidence type="ECO:0000256" key="5">
    <source>
        <dbReference type="ARBA" id="ARBA00022691"/>
    </source>
</evidence>
<dbReference type="STRING" id="222136.BBW65_03455"/>
<dbReference type="PANTHER" id="PTHR42933">
    <property type="entry name" value="SLR6095 PROTEIN"/>
    <property type="match status" value="1"/>
</dbReference>
<evidence type="ECO:0000256" key="8">
    <source>
        <dbReference type="ARBA" id="ARBA00047942"/>
    </source>
</evidence>
<evidence type="ECO:0000313" key="10">
    <source>
        <dbReference type="EMBL" id="ANV97912.1"/>
    </source>
</evidence>
<dbReference type="GO" id="GO:0032259">
    <property type="term" value="P:methylation"/>
    <property type="evidence" value="ECO:0007669"/>
    <property type="project" value="UniProtKB-KW"/>
</dbReference>
<evidence type="ECO:0000256" key="1">
    <source>
        <dbReference type="ARBA" id="ARBA00006594"/>
    </source>
</evidence>
<comment type="similarity">
    <text evidence="1">Belongs to the N(4)/N(6)-methyltransferase family.</text>
</comment>
<keyword evidence="11" id="KW-1185">Reference proteome</keyword>
<dbReference type="EMBL" id="CP016503">
    <property type="protein sequence ID" value="ANV97912.1"/>
    <property type="molecule type" value="Genomic_DNA"/>
</dbReference>
<dbReference type="GO" id="GO:0003677">
    <property type="term" value="F:DNA binding"/>
    <property type="evidence" value="ECO:0007669"/>
    <property type="project" value="UniProtKB-KW"/>
</dbReference>
<dbReference type="GO" id="GO:0009007">
    <property type="term" value="F:site-specific DNA-methyltransferase (adenine-specific) activity"/>
    <property type="evidence" value="ECO:0007669"/>
    <property type="project" value="UniProtKB-EC"/>
</dbReference>
<accession>A0A1B1U5D9</accession>
<evidence type="ECO:0000313" key="11">
    <source>
        <dbReference type="Proteomes" id="UP000092884"/>
    </source>
</evidence>
<evidence type="ECO:0000256" key="7">
    <source>
        <dbReference type="ARBA" id="ARBA00023125"/>
    </source>
</evidence>